<dbReference type="STRING" id="51240.A0A2I4FSF0"/>
<dbReference type="SUPFAM" id="SSF141562">
    <property type="entry name" value="At5g01610-like"/>
    <property type="match status" value="1"/>
</dbReference>
<dbReference type="InParanoid" id="A0A2I4FSF0"/>
<dbReference type="KEGG" id="jre:109001662"/>
<accession>A0A2I4FSF0</accession>
<dbReference type="InterPro" id="IPR036758">
    <property type="entry name" value="At5g01610-like"/>
</dbReference>
<feature type="chain" id="PRO_5014164540" evidence="1">
    <location>
        <begin position="31"/>
        <end position="176"/>
    </location>
</feature>
<dbReference type="Proteomes" id="UP000235220">
    <property type="component" value="Chromosome 14"/>
</dbReference>
<proteinExistence type="predicted"/>
<protein>
    <submittedName>
        <fullName evidence="3">Uncharacterized protein LOC109001662</fullName>
    </submittedName>
</protein>
<sequence length="176" mass="20027">MALNLKSRRGLIHTLLFFLFTLATPSLSLSDSPTVYEILPQFGLPGGLLPDSVVNYTLSSEDGRFVVVLSNPCYVQFDYLVYYDKTITGKLSYGSITRLKGIQVQRFFLWLDVDEIRVDLPPSDSIYFQVGFINKKLDLGQFKTVHSCRNEVSRSCSKRIFELPTPVNEIEMLITE</sequence>
<organism evidence="2 3">
    <name type="scientific">Juglans regia</name>
    <name type="common">English walnut</name>
    <dbReference type="NCBI Taxonomy" id="51240"/>
    <lineage>
        <taxon>Eukaryota</taxon>
        <taxon>Viridiplantae</taxon>
        <taxon>Streptophyta</taxon>
        <taxon>Embryophyta</taxon>
        <taxon>Tracheophyta</taxon>
        <taxon>Spermatophyta</taxon>
        <taxon>Magnoliopsida</taxon>
        <taxon>eudicotyledons</taxon>
        <taxon>Gunneridae</taxon>
        <taxon>Pentapetalae</taxon>
        <taxon>rosids</taxon>
        <taxon>fabids</taxon>
        <taxon>Fagales</taxon>
        <taxon>Juglandaceae</taxon>
        <taxon>Juglans</taxon>
    </lineage>
</organism>
<keyword evidence="1" id="KW-0732">Signal</keyword>
<dbReference type="RefSeq" id="XP_018834574.1">
    <property type="nucleotide sequence ID" value="XM_018979029.2"/>
</dbReference>
<evidence type="ECO:0000256" key="1">
    <source>
        <dbReference type="SAM" id="SignalP"/>
    </source>
</evidence>
<evidence type="ECO:0000313" key="3">
    <source>
        <dbReference type="RefSeq" id="XP_018834574.1"/>
    </source>
</evidence>
<dbReference type="GeneID" id="109001662"/>
<name>A0A2I4FSF0_JUGRE</name>
<dbReference type="OrthoDB" id="755906at2759"/>
<keyword evidence="2" id="KW-1185">Reference proteome</keyword>
<dbReference type="PANTHER" id="PTHR31676:SF71">
    <property type="entry name" value="EXPRESSED PROTEIN"/>
    <property type="match status" value="1"/>
</dbReference>
<dbReference type="PANTHER" id="PTHR31676">
    <property type="entry name" value="T31J12.3 PROTEIN-RELATED"/>
    <property type="match status" value="1"/>
</dbReference>
<dbReference type="Gene3D" id="2.30.240.10">
    <property type="entry name" value="At5g01610-like"/>
    <property type="match status" value="1"/>
</dbReference>
<dbReference type="Pfam" id="PF04398">
    <property type="entry name" value="DUF538"/>
    <property type="match status" value="1"/>
</dbReference>
<feature type="signal peptide" evidence="1">
    <location>
        <begin position="1"/>
        <end position="30"/>
    </location>
</feature>
<dbReference type="AlphaFoldDB" id="A0A2I4FSF0"/>
<reference evidence="3" key="1">
    <citation type="submission" date="2025-08" db="UniProtKB">
        <authorList>
            <consortium name="RefSeq"/>
        </authorList>
    </citation>
    <scope>IDENTIFICATION</scope>
    <source>
        <tissue evidence="3">Leaves</tissue>
    </source>
</reference>
<dbReference type="InterPro" id="IPR007493">
    <property type="entry name" value="DUF538"/>
</dbReference>
<dbReference type="FunCoup" id="A0A2I4FSF0">
    <property type="interactions" value="2071"/>
</dbReference>
<evidence type="ECO:0000313" key="2">
    <source>
        <dbReference type="Proteomes" id="UP000235220"/>
    </source>
</evidence>
<gene>
    <name evidence="3" type="primary">LOC109001662</name>
</gene>